<dbReference type="SUPFAM" id="SSF55073">
    <property type="entry name" value="Nucleotide cyclase"/>
    <property type="match status" value="1"/>
</dbReference>
<feature type="transmembrane region" description="Helical" evidence="1">
    <location>
        <begin position="178"/>
        <end position="201"/>
    </location>
</feature>
<dbReference type="SUPFAM" id="SSF55785">
    <property type="entry name" value="PYP-like sensor domain (PAS domain)"/>
    <property type="match status" value="1"/>
</dbReference>
<feature type="transmembrane region" description="Helical" evidence="1">
    <location>
        <begin position="101"/>
        <end position="121"/>
    </location>
</feature>
<organism evidence="3 4">
    <name type="scientific">Cohnella ginsengisoli</name>
    <dbReference type="NCBI Taxonomy" id="425004"/>
    <lineage>
        <taxon>Bacteria</taxon>
        <taxon>Bacillati</taxon>
        <taxon>Bacillota</taxon>
        <taxon>Bacilli</taxon>
        <taxon>Bacillales</taxon>
        <taxon>Paenibacillaceae</taxon>
        <taxon>Cohnella</taxon>
    </lineage>
</organism>
<dbReference type="Gene3D" id="3.30.70.270">
    <property type="match status" value="1"/>
</dbReference>
<dbReference type="InterPro" id="IPR000014">
    <property type="entry name" value="PAS"/>
</dbReference>
<dbReference type="AlphaFoldDB" id="A0A9X4KL92"/>
<proteinExistence type="predicted"/>
<reference evidence="3 4" key="1">
    <citation type="submission" date="2022-10" db="EMBL/GenBank/DDBJ databases">
        <title>Comparative genomic analysis of Cohnella hashimotonis sp. nov., isolated from the International Space Station.</title>
        <authorList>
            <person name="Simpson A."/>
            <person name="Venkateswaran K."/>
        </authorList>
    </citation>
    <scope>NUCLEOTIDE SEQUENCE [LARGE SCALE GENOMIC DNA]</scope>
    <source>
        <strain evidence="3 4">DSM 18997</strain>
    </source>
</reference>
<evidence type="ECO:0000313" key="4">
    <source>
        <dbReference type="Proteomes" id="UP001153387"/>
    </source>
</evidence>
<keyword evidence="4" id="KW-1185">Reference proteome</keyword>
<feature type="domain" description="GGDEF" evidence="2">
    <location>
        <begin position="379"/>
        <end position="513"/>
    </location>
</feature>
<dbReference type="NCBIfam" id="TIGR00229">
    <property type="entry name" value="sensory_box"/>
    <property type="match status" value="1"/>
</dbReference>
<dbReference type="InterPro" id="IPR043128">
    <property type="entry name" value="Rev_trsase/Diguanyl_cyclase"/>
</dbReference>
<keyword evidence="1" id="KW-1133">Transmembrane helix</keyword>
<evidence type="ECO:0000256" key="1">
    <source>
        <dbReference type="SAM" id="Phobius"/>
    </source>
</evidence>
<dbReference type="RefSeq" id="WP_277566279.1">
    <property type="nucleotide sequence ID" value="NZ_JAPDHZ010000003.1"/>
</dbReference>
<dbReference type="Proteomes" id="UP001153387">
    <property type="component" value="Unassembled WGS sequence"/>
</dbReference>
<feature type="transmembrane region" description="Helical" evidence="1">
    <location>
        <begin position="68"/>
        <end position="89"/>
    </location>
</feature>
<dbReference type="PANTHER" id="PTHR46663:SF2">
    <property type="entry name" value="GGDEF DOMAIN-CONTAINING PROTEIN"/>
    <property type="match status" value="1"/>
</dbReference>
<evidence type="ECO:0000259" key="2">
    <source>
        <dbReference type="PROSITE" id="PS50887"/>
    </source>
</evidence>
<feature type="transmembrane region" description="Helical" evidence="1">
    <location>
        <begin position="6"/>
        <end position="27"/>
    </location>
</feature>
<dbReference type="InterPro" id="IPR035965">
    <property type="entry name" value="PAS-like_dom_sf"/>
</dbReference>
<evidence type="ECO:0000313" key="3">
    <source>
        <dbReference type="EMBL" id="MDG0792482.1"/>
    </source>
</evidence>
<dbReference type="InterPro" id="IPR029787">
    <property type="entry name" value="Nucleotide_cyclase"/>
</dbReference>
<keyword evidence="1" id="KW-0812">Transmembrane</keyword>
<feature type="transmembrane region" description="Helical" evidence="1">
    <location>
        <begin position="207"/>
        <end position="225"/>
    </location>
</feature>
<feature type="transmembrane region" description="Helical" evidence="1">
    <location>
        <begin position="145"/>
        <end position="166"/>
    </location>
</feature>
<name>A0A9X4KL92_9BACL</name>
<keyword evidence="1" id="KW-0472">Membrane</keyword>
<dbReference type="SMART" id="SM00267">
    <property type="entry name" value="GGDEF"/>
    <property type="match status" value="1"/>
</dbReference>
<dbReference type="NCBIfam" id="TIGR00254">
    <property type="entry name" value="GGDEF"/>
    <property type="match status" value="1"/>
</dbReference>
<dbReference type="Pfam" id="PF13188">
    <property type="entry name" value="PAS_8"/>
    <property type="match status" value="1"/>
</dbReference>
<dbReference type="CDD" id="cd01949">
    <property type="entry name" value="GGDEF"/>
    <property type="match status" value="1"/>
</dbReference>
<dbReference type="EMBL" id="JAPDHZ010000003">
    <property type="protein sequence ID" value="MDG0792482.1"/>
    <property type="molecule type" value="Genomic_DNA"/>
</dbReference>
<dbReference type="InterPro" id="IPR052163">
    <property type="entry name" value="DGC-Regulatory_Protein"/>
</dbReference>
<gene>
    <name evidence="3" type="ORF">OMP38_17565</name>
</gene>
<dbReference type="FunFam" id="3.30.70.270:FF:000001">
    <property type="entry name" value="Diguanylate cyclase domain protein"/>
    <property type="match status" value="1"/>
</dbReference>
<dbReference type="InterPro" id="IPR000160">
    <property type="entry name" value="GGDEF_dom"/>
</dbReference>
<dbReference type="PROSITE" id="PS50887">
    <property type="entry name" value="GGDEF"/>
    <property type="match status" value="1"/>
</dbReference>
<sequence length="514" mass="57947">MSLQQALIPLFTHLLPIALFICMGIDVLIRNPKKTEHRLISLVTLCYSSLFLEEYVRQLLPISYSPALAAFWFSNTGILIPGIGFHFTARLTGLHLRMPKYLYPYVFYLPALVPLFSIFGAKEMVSAQRFVESGMWKQPVYNSSYYIALIVSTCISLLYLLPLLKARARAASAEQKSLYALTIWGVVLTAAWILGFGLFNYGSFMPPYPYIYCGLLWCFVLRLTMRRHDFLNFVDKRYEKLFQLNPAAIVLLDQTGTIREANPAAEPFVGPAASDREPFQALLRQVARSHSRDARAITNYESTVQGASKRLNVLLDGDAITVDNEPHLILIMRDVTAQREYQEEIQYLAYHDPLTRLPNRRYFYGQLEAALMAARLRGGMTGIILIDLDHFKSINDRYGHKAGDEALVHTSRLLREALPPRGLAARLGGDEFVLLLPDAASDDVLLETIGRLRQSIEVNRLIYECQEIPISMSIGASLYPQDGDDGDTLMNGADKAMYAVKRRGRDGYGLAGRQ</sequence>
<comment type="caution">
    <text evidence="3">The sequence shown here is derived from an EMBL/GenBank/DDBJ whole genome shotgun (WGS) entry which is preliminary data.</text>
</comment>
<dbReference type="Pfam" id="PF00990">
    <property type="entry name" value="GGDEF"/>
    <property type="match status" value="1"/>
</dbReference>
<dbReference type="PANTHER" id="PTHR46663">
    <property type="entry name" value="DIGUANYLATE CYCLASE DGCT-RELATED"/>
    <property type="match status" value="1"/>
</dbReference>
<protein>
    <submittedName>
        <fullName evidence="3">Sensor domain-containing diguanylate cyclase</fullName>
    </submittedName>
</protein>
<dbReference type="Gene3D" id="3.30.450.20">
    <property type="entry name" value="PAS domain"/>
    <property type="match status" value="1"/>
</dbReference>
<accession>A0A9X4KL92</accession>